<sequence length="90" mass="9299">MLAHPHLSLQLQQLDLTGTTILQQLEAFGTAPDALDGILAGLTELLTAQPQLLTLQKPGAPLDTLVAAMLLTSVHMAGASEPAATCSQAE</sequence>
<proteinExistence type="predicted"/>
<gene>
    <name evidence="1" type="ORF">HaLaN_22657</name>
</gene>
<accession>A0A6A0A175</accession>
<name>A0A6A0A175_HAELA</name>
<organism evidence="1 2">
    <name type="scientific">Haematococcus lacustris</name>
    <name type="common">Green alga</name>
    <name type="synonym">Haematococcus pluvialis</name>
    <dbReference type="NCBI Taxonomy" id="44745"/>
    <lineage>
        <taxon>Eukaryota</taxon>
        <taxon>Viridiplantae</taxon>
        <taxon>Chlorophyta</taxon>
        <taxon>core chlorophytes</taxon>
        <taxon>Chlorophyceae</taxon>
        <taxon>CS clade</taxon>
        <taxon>Chlamydomonadales</taxon>
        <taxon>Haematococcaceae</taxon>
        <taxon>Haematococcus</taxon>
    </lineage>
</organism>
<dbReference type="Proteomes" id="UP000485058">
    <property type="component" value="Unassembled WGS sequence"/>
</dbReference>
<keyword evidence="2" id="KW-1185">Reference proteome</keyword>
<reference evidence="1 2" key="1">
    <citation type="submission" date="2020-02" db="EMBL/GenBank/DDBJ databases">
        <title>Draft genome sequence of Haematococcus lacustris strain NIES-144.</title>
        <authorList>
            <person name="Morimoto D."/>
            <person name="Nakagawa S."/>
            <person name="Yoshida T."/>
            <person name="Sawayama S."/>
        </authorList>
    </citation>
    <scope>NUCLEOTIDE SEQUENCE [LARGE SCALE GENOMIC DNA]</scope>
    <source>
        <strain evidence="1 2">NIES-144</strain>
    </source>
</reference>
<comment type="caution">
    <text evidence="1">The sequence shown here is derived from an EMBL/GenBank/DDBJ whole genome shotgun (WGS) entry which is preliminary data.</text>
</comment>
<dbReference type="AlphaFoldDB" id="A0A6A0A175"/>
<evidence type="ECO:0000313" key="1">
    <source>
        <dbReference type="EMBL" id="GFH24798.1"/>
    </source>
</evidence>
<evidence type="ECO:0000313" key="2">
    <source>
        <dbReference type="Proteomes" id="UP000485058"/>
    </source>
</evidence>
<protein>
    <submittedName>
        <fullName evidence="1">Uncharacterized protein</fullName>
    </submittedName>
</protein>
<dbReference type="EMBL" id="BLLF01002634">
    <property type="protein sequence ID" value="GFH24798.1"/>
    <property type="molecule type" value="Genomic_DNA"/>
</dbReference>